<dbReference type="InterPro" id="IPR001633">
    <property type="entry name" value="EAL_dom"/>
</dbReference>
<keyword evidence="1" id="KW-0472">Membrane</keyword>
<dbReference type="Gene3D" id="3.30.70.270">
    <property type="match status" value="1"/>
</dbReference>
<dbReference type="PROSITE" id="PS50887">
    <property type="entry name" value="GGDEF"/>
    <property type="match status" value="1"/>
</dbReference>
<keyword evidence="1" id="KW-1133">Transmembrane helix</keyword>
<feature type="domain" description="EAL" evidence="2">
    <location>
        <begin position="261"/>
        <end position="438"/>
    </location>
</feature>
<dbReference type="RefSeq" id="WP_327791315.1">
    <property type="nucleotide sequence ID" value="NZ_JAGGJV010000021.1"/>
</dbReference>
<gene>
    <name evidence="4" type="ORF">J2Z75_005901</name>
</gene>
<dbReference type="SUPFAM" id="SSF55073">
    <property type="entry name" value="Nucleotide cyclase"/>
    <property type="match status" value="1"/>
</dbReference>
<dbReference type="SMART" id="SM00052">
    <property type="entry name" value="EAL"/>
    <property type="match status" value="1"/>
</dbReference>
<dbReference type="CDD" id="cd01949">
    <property type="entry name" value="GGDEF"/>
    <property type="match status" value="1"/>
</dbReference>
<dbReference type="Pfam" id="PF00990">
    <property type="entry name" value="GGDEF"/>
    <property type="match status" value="1"/>
</dbReference>
<protein>
    <submittedName>
        <fullName evidence="4">Diguanylate cyclase (GGDEF)-like protein</fullName>
    </submittedName>
</protein>
<dbReference type="Proteomes" id="UP000823786">
    <property type="component" value="Unassembled WGS sequence"/>
</dbReference>
<feature type="domain" description="GGDEF" evidence="3">
    <location>
        <begin position="121"/>
        <end position="252"/>
    </location>
</feature>
<feature type="non-terminal residue" evidence="4">
    <location>
        <position position="438"/>
    </location>
</feature>
<dbReference type="PANTHER" id="PTHR44757:SF2">
    <property type="entry name" value="BIOFILM ARCHITECTURE MAINTENANCE PROTEIN MBAA"/>
    <property type="match status" value="1"/>
</dbReference>
<dbReference type="InterPro" id="IPR029787">
    <property type="entry name" value="Nucleotide_cyclase"/>
</dbReference>
<dbReference type="PROSITE" id="PS50883">
    <property type="entry name" value="EAL"/>
    <property type="match status" value="1"/>
</dbReference>
<dbReference type="InterPro" id="IPR043128">
    <property type="entry name" value="Rev_trsase/Diguanyl_cyclase"/>
</dbReference>
<reference evidence="4 5" key="1">
    <citation type="submission" date="2021-03" db="EMBL/GenBank/DDBJ databases">
        <title>Genomic Encyclopedia of Type Strains, Phase IV (KMG-IV): sequencing the most valuable type-strain genomes for metagenomic binning, comparative biology and taxonomic classification.</title>
        <authorList>
            <person name="Goeker M."/>
        </authorList>
    </citation>
    <scope>NUCLEOTIDE SEQUENCE [LARGE SCALE GENOMIC DNA]</scope>
    <source>
        <strain evidence="4 5">DSM 26427</strain>
    </source>
</reference>
<dbReference type="PANTHER" id="PTHR44757">
    <property type="entry name" value="DIGUANYLATE CYCLASE DGCP"/>
    <property type="match status" value="1"/>
</dbReference>
<dbReference type="NCBIfam" id="TIGR00254">
    <property type="entry name" value="GGDEF"/>
    <property type="match status" value="1"/>
</dbReference>
<proteinExistence type="predicted"/>
<dbReference type="InterPro" id="IPR000160">
    <property type="entry name" value="GGDEF_dom"/>
</dbReference>
<dbReference type="Gene3D" id="3.20.20.450">
    <property type="entry name" value="EAL domain"/>
    <property type="match status" value="1"/>
</dbReference>
<name>A0ABS4EWQ1_9HYPH</name>
<evidence type="ECO:0000259" key="2">
    <source>
        <dbReference type="PROSITE" id="PS50883"/>
    </source>
</evidence>
<dbReference type="SUPFAM" id="SSF141868">
    <property type="entry name" value="EAL domain-like"/>
    <property type="match status" value="1"/>
</dbReference>
<evidence type="ECO:0000313" key="5">
    <source>
        <dbReference type="Proteomes" id="UP000823786"/>
    </source>
</evidence>
<sequence>MPEFFESRAGKQLLALTASALVLWSVGYIWHIQIFSAFRRLSIAAIDVLVLSVSIVGLASFVYSMFRIFDLRKEMQRQHEHGRRAHWIATHDHLTRLPNRYAFEKFEILQPPLDDEDHRLPIATIFSVDLDGFKKVNDLVGHQGGDQLLREVSKRLAEFAAEGCVFRFGGDEFIVVARGLAPEKEERFASLVIHSVTRPIQVGLIWCQVGASIGYARWPEHGDLPQDVCHKSDIALYEAKSKGANTSFLFHEDMQLKVSARAKLEGKLRDAIEAGRIKPFYQPLIDLRSGTVCGFEALARWTEEDGASVSPQLFISIAEETGLITTLFQQLLKVACEDAKLWSDDIVLSFNLSPVQMEDRLLTSRILEILRAAGLSPARLEVEITENALIEDPDLAAAIIDDLHNAGIQIALDDFGTGYSSLAQLARYKFDKIKIDKS</sequence>
<comment type="caution">
    <text evidence="4">The sequence shown here is derived from an EMBL/GenBank/DDBJ whole genome shotgun (WGS) entry which is preliminary data.</text>
</comment>
<dbReference type="SMART" id="SM00267">
    <property type="entry name" value="GGDEF"/>
    <property type="match status" value="1"/>
</dbReference>
<dbReference type="InterPro" id="IPR035919">
    <property type="entry name" value="EAL_sf"/>
</dbReference>
<feature type="transmembrane region" description="Helical" evidence="1">
    <location>
        <begin position="12"/>
        <end position="31"/>
    </location>
</feature>
<dbReference type="InterPro" id="IPR052155">
    <property type="entry name" value="Biofilm_reg_signaling"/>
</dbReference>
<feature type="transmembrane region" description="Helical" evidence="1">
    <location>
        <begin position="43"/>
        <end position="66"/>
    </location>
</feature>
<accession>A0ABS4EWQ1</accession>
<organism evidence="4 5">
    <name type="scientific">Rhizobium herbae</name>
    <dbReference type="NCBI Taxonomy" id="508661"/>
    <lineage>
        <taxon>Bacteria</taxon>
        <taxon>Pseudomonadati</taxon>
        <taxon>Pseudomonadota</taxon>
        <taxon>Alphaproteobacteria</taxon>
        <taxon>Hyphomicrobiales</taxon>
        <taxon>Rhizobiaceae</taxon>
        <taxon>Rhizobium/Agrobacterium group</taxon>
        <taxon>Rhizobium</taxon>
    </lineage>
</organism>
<keyword evidence="5" id="KW-1185">Reference proteome</keyword>
<dbReference type="Pfam" id="PF00563">
    <property type="entry name" value="EAL"/>
    <property type="match status" value="1"/>
</dbReference>
<evidence type="ECO:0000313" key="4">
    <source>
        <dbReference type="EMBL" id="MBP1862362.1"/>
    </source>
</evidence>
<dbReference type="CDD" id="cd01948">
    <property type="entry name" value="EAL"/>
    <property type="match status" value="1"/>
</dbReference>
<evidence type="ECO:0000259" key="3">
    <source>
        <dbReference type="PROSITE" id="PS50887"/>
    </source>
</evidence>
<keyword evidence="1" id="KW-0812">Transmembrane</keyword>
<dbReference type="EMBL" id="JAGGJV010000021">
    <property type="protein sequence ID" value="MBP1862362.1"/>
    <property type="molecule type" value="Genomic_DNA"/>
</dbReference>
<evidence type="ECO:0000256" key="1">
    <source>
        <dbReference type="SAM" id="Phobius"/>
    </source>
</evidence>